<evidence type="ECO:0000256" key="53">
    <source>
        <dbReference type="ARBA" id="ARBA00048704"/>
    </source>
</evidence>
<evidence type="ECO:0000259" key="68">
    <source>
        <dbReference type="PROSITE" id="PS52019"/>
    </source>
</evidence>
<dbReference type="RefSeq" id="XP_002432036.1">
    <property type="nucleotide sequence ID" value="XM_002431991.1"/>
</dbReference>
<comment type="catalytic activity">
    <reaction evidence="50">
        <text>3-oxohexanoyl-[ACP] + NADPH + H(+) = (3R)-hydroxyhexanoyl-[ACP] + NADP(+)</text>
        <dbReference type="Rhea" id="RHEA:41824"/>
        <dbReference type="Rhea" id="RHEA-COMP:9629"/>
        <dbReference type="Rhea" id="RHEA-COMP:9630"/>
        <dbReference type="ChEBI" id="CHEBI:15378"/>
        <dbReference type="ChEBI" id="CHEBI:57783"/>
        <dbReference type="ChEBI" id="CHEBI:58349"/>
        <dbReference type="ChEBI" id="CHEBI:78456"/>
        <dbReference type="ChEBI" id="CHEBI:78457"/>
    </reaction>
    <physiologicalReaction direction="left-to-right" evidence="50">
        <dbReference type="Rhea" id="RHEA:41825"/>
    </physiologicalReaction>
</comment>
<dbReference type="InterPro" id="IPR029063">
    <property type="entry name" value="SAM-dependent_MTases_sf"/>
</dbReference>
<comment type="catalytic activity">
    <reaction evidence="42">
        <text>(2E)-hexenoyl-[ACP] + NADPH + H(+) = hexanoyl-[ACP] + NADP(+)</text>
        <dbReference type="Rhea" id="RHEA:41832"/>
        <dbReference type="Rhea" id="RHEA-COMP:9631"/>
        <dbReference type="Rhea" id="RHEA-COMP:9632"/>
        <dbReference type="ChEBI" id="CHEBI:15378"/>
        <dbReference type="ChEBI" id="CHEBI:57783"/>
        <dbReference type="ChEBI" id="CHEBI:58349"/>
        <dbReference type="ChEBI" id="CHEBI:78458"/>
        <dbReference type="ChEBI" id="CHEBI:78459"/>
    </reaction>
    <physiologicalReaction direction="left-to-right" evidence="42">
        <dbReference type="Rhea" id="RHEA:41833"/>
    </physiologicalReaction>
</comment>
<dbReference type="Gene3D" id="3.40.50.720">
    <property type="entry name" value="NAD(P)-binding Rossmann-like Domain"/>
    <property type="match status" value="1"/>
</dbReference>
<evidence type="ECO:0000256" key="23">
    <source>
        <dbReference type="ARBA" id="ARBA00023332"/>
    </source>
</evidence>
<comment type="catalytic activity">
    <reaction evidence="24">
        <text>(3R)-hydroxydodecanoyl-[ACP] = (2E)-dodecenoyl-[ACP] + H2O</text>
        <dbReference type="Rhea" id="RHEA:41876"/>
        <dbReference type="Rhea" id="RHEA-COMP:9642"/>
        <dbReference type="Rhea" id="RHEA-COMP:9643"/>
        <dbReference type="ChEBI" id="CHEBI:15377"/>
        <dbReference type="ChEBI" id="CHEBI:78470"/>
        <dbReference type="ChEBI" id="CHEBI:78472"/>
    </reaction>
    <physiologicalReaction direction="left-to-right" evidence="24">
        <dbReference type="Rhea" id="RHEA:41877"/>
    </physiologicalReaction>
</comment>
<dbReference type="EMBL" id="AAZO01006872">
    <property type="status" value="NOT_ANNOTATED_CDS"/>
    <property type="molecule type" value="Genomic_DNA"/>
</dbReference>
<evidence type="ECO:0000256" key="47">
    <source>
        <dbReference type="ARBA" id="ARBA00048289"/>
    </source>
</evidence>
<evidence type="ECO:0000256" key="64">
    <source>
        <dbReference type="PROSITE-ProRule" id="PRU01363"/>
    </source>
</evidence>
<evidence type="ECO:0000256" key="12">
    <source>
        <dbReference type="ARBA" id="ARBA00022799"/>
    </source>
</evidence>
<comment type="catalytic activity">
    <reaction evidence="57">
        <text>(2E)-tetradecenoyl-[ACP] + NADPH + H(+) = tetradecanoyl-[ACP] + NADP(+)</text>
        <dbReference type="Rhea" id="RHEA:41896"/>
        <dbReference type="Rhea" id="RHEA-COMP:9647"/>
        <dbReference type="Rhea" id="RHEA-COMP:9648"/>
        <dbReference type="ChEBI" id="CHEBI:15378"/>
        <dbReference type="ChEBI" id="CHEBI:57783"/>
        <dbReference type="ChEBI" id="CHEBI:58349"/>
        <dbReference type="ChEBI" id="CHEBI:78475"/>
        <dbReference type="ChEBI" id="CHEBI:78477"/>
    </reaction>
    <physiologicalReaction direction="left-to-right" evidence="57">
        <dbReference type="Rhea" id="RHEA:41897"/>
    </physiologicalReaction>
</comment>
<evidence type="ECO:0000256" key="37">
    <source>
        <dbReference type="ARBA" id="ARBA00047440"/>
    </source>
</evidence>
<evidence type="ECO:0000256" key="3">
    <source>
        <dbReference type="ARBA" id="ARBA00012480"/>
    </source>
</evidence>
<keyword evidence="16" id="KW-0663">Pyridoxal phosphate</keyword>
<dbReference type="Pfam" id="PF08659">
    <property type="entry name" value="KR"/>
    <property type="match status" value="1"/>
</dbReference>
<keyword evidence="22" id="KW-0511">Multifunctional enzyme</keyword>
<evidence type="ECO:0000256" key="27">
    <source>
        <dbReference type="ARBA" id="ARBA00023394"/>
    </source>
</evidence>
<evidence type="ECO:0000256" key="35">
    <source>
        <dbReference type="ARBA" id="ARBA00047394"/>
    </source>
</evidence>
<accession>E0W0Z3</accession>
<keyword evidence="71" id="KW-1185">Reference proteome</keyword>
<evidence type="ECO:0000256" key="41">
    <source>
        <dbReference type="ARBA" id="ARBA00047810"/>
    </source>
</evidence>
<keyword evidence="13 69" id="KW-0378">Hydrolase</keyword>
<dbReference type="InterPro" id="IPR036736">
    <property type="entry name" value="ACP-like_sf"/>
</dbReference>
<evidence type="ECO:0000256" key="36">
    <source>
        <dbReference type="ARBA" id="ARBA00047400"/>
    </source>
</evidence>
<dbReference type="InterPro" id="IPR020806">
    <property type="entry name" value="PKS_PP-bd"/>
</dbReference>
<dbReference type="EC" id="2.3.1.41" evidence="6"/>
<evidence type="ECO:0000256" key="56">
    <source>
        <dbReference type="ARBA" id="ARBA00049109"/>
    </source>
</evidence>
<dbReference type="GO" id="GO:0004315">
    <property type="term" value="F:3-oxoacyl-[acyl-carrier-protein] synthase activity"/>
    <property type="evidence" value="ECO:0007669"/>
    <property type="project" value="UniProtKB-EC"/>
</dbReference>
<evidence type="ECO:0000256" key="2">
    <source>
        <dbReference type="ARBA" id="ARBA00012004"/>
    </source>
</evidence>
<evidence type="ECO:0000256" key="22">
    <source>
        <dbReference type="ARBA" id="ARBA00023268"/>
    </source>
</evidence>
<dbReference type="SMART" id="SM00823">
    <property type="entry name" value="PKS_PP"/>
    <property type="match status" value="1"/>
</dbReference>
<evidence type="ECO:0000256" key="13">
    <source>
        <dbReference type="ARBA" id="ARBA00022801"/>
    </source>
</evidence>
<evidence type="ECO:0000256" key="9">
    <source>
        <dbReference type="ARBA" id="ARBA00022516"/>
    </source>
</evidence>
<evidence type="ECO:0000256" key="63">
    <source>
        <dbReference type="ARBA" id="ARBA00049533"/>
    </source>
</evidence>
<dbReference type="SUPFAM" id="SSF47336">
    <property type="entry name" value="ACP-like"/>
    <property type="match status" value="1"/>
</dbReference>
<evidence type="ECO:0000256" key="1">
    <source>
        <dbReference type="ARBA" id="ARBA00005189"/>
    </source>
</evidence>
<dbReference type="EC" id="3.1.2.14" evidence="3"/>
<feature type="active site" description="Proton acceptor; for dehydratase activity" evidence="64">
    <location>
        <position position="903"/>
    </location>
</feature>
<dbReference type="CTD" id="8234817"/>
<dbReference type="SUPFAM" id="SSF53901">
    <property type="entry name" value="Thiolase-like"/>
    <property type="match status" value="1"/>
</dbReference>
<keyword evidence="9" id="KW-0444">Lipid biosynthesis</keyword>
<dbReference type="InterPro" id="IPR009081">
    <property type="entry name" value="PP-bd_ACP"/>
</dbReference>
<evidence type="ECO:0000256" key="61">
    <source>
        <dbReference type="ARBA" id="ARBA00049449"/>
    </source>
</evidence>
<evidence type="ECO:0000256" key="15">
    <source>
        <dbReference type="ARBA" id="ARBA00022857"/>
    </source>
</evidence>
<comment type="catalytic activity">
    <reaction evidence="58">
        <text>3-oxododecanoyl-[ACP] + NADPH + H(+) = (3R)-hydroxydodecanoyl-[ACP] + NADP(+)</text>
        <dbReference type="Rhea" id="RHEA:41872"/>
        <dbReference type="Rhea" id="RHEA-COMP:9641"/>
        <dbReference type="Rhea" id="RHEA-COMP:9642"/>
        <dbReference type="ChEBI" id="CHEBI:15378"/>
        <dbReference type="ChEBI" id="CHEBI:57783"/>
        <dbReference type="ChEBI" id="CHEBI:58349"/>
        <dbReference type="ChEBI" id="CHEBI:78469"/>
        <dbReference type="ChEBI" id="CHEBI:78470"/>
    </reaction>
    <physiologicalReaction direction="left-to-right" evidence="58">
        <dbReference type="Rhea" id="RHEA:41873"/>
    </physiologicalReaction>
</comment>
<dbReference type="Gene3D" id="3.90.180.10">
    <property type="entry name" value="Medium-chain alcohol dehydrogenases, catalytic domain"/>
    <property type="match status" value="1"/>
</dbReference>
<dbReference type="PROSITE" id="PS52004">
    <property type="entry name" value="KS3_2"/>
    <property type="match status" value="1"/>
</dbReference>
<evidence type="ECO:0000256" key="59">
    <source>
        <dbReference type="ARBA" id="ARBA00049414"/>
    </source>
</evidence>
<evidence type="ECO:0000256" key="46">
    <source>
        <dbReference type="ARBA" id="ARBA00048281"/>
    </source>
</evidence>
<evidence type="ECO:0000256" key="31">
    <source>
        <dbReference type="ARBA" id="ARBA00023402"/>
    </source>
</evidence>
<dbReference type="EnsemblMetazoa" id="PHUM565830-RA">
    <property type="protein sequence ID" value="PHUM565830-PA"/>
    <property type="gene ID" value="PHUM565830"/>
</dbReference>
<dbReference type="InterPro" id="IPR013968">
    <property type="entry name" value="PKS_KR"/>
</dbReference>
<dbReference type="Pfam" id="PF21149">
    <property type="entry name" value="FAS_pseudo-KR"/>
    <property type="match status" value="1"/>
</dbReference>
<comment type="catalytic activity">
    <reaction evidence="34">
        <text>3-oxooctadecanoyl-[ACP] + NADPH + H(+) = (3R)-hydroxyoctadecanoyl-[ACP] + NADP(+)</text>
        <dbReference type="Rhea" id="RHEA:41920"/>
        <dbReference type="Rhea" id="RHEA-COMP:9653"/>
        <dbReference type="Rhea" id="RHEA-COMP:9654"/>
        <dbReference type="ChEBI" id="CHEBI:15378"/>
        <dbReference type="ChEBI" id="CHEBI:57783"/>
        <dbReference type="ChEBI" id="CHEBI:58349"/>
        <dbReference type="ChEBI" id="CHEBI:78487"/>
        <dbReference type="ChEBI" id="CHEBI:78488"/>
    </reaction>
    <physiologicalReaction direction="left-to-right" evidence="34">
        <dbReference type="Rhea" id="RHEA:41921"/>
    </physiologicalReaction>
</comment>
<comment type="catalytic activity">
    <reaction evidence="56">
        <text>decanoyl-[ACP] + malonyl-[ACP] + H(+) = 3-oxododecanoyl-[ACP] + holo-[ACP] + CO2</text>
        <dbReference type="Rhea" id="RHEA:41868"/>
        <dbReference type="Rhea" id="RHEA-COMP:9623"/>
        <dbReference type="Rhea" id="RHEA-COMP:9640"/>
        <dbReference type="Rhea" id="RHEA-COMP:9641"/>
        <dbReference type="Rhea" id="RHEA-COMP:9685"/>
        <dbReference type="ChEBI" id="CHEBI:15378"/>
        <dbReference type="ChEBI" id="CHEBI:16526"/>
        <dbReference type="ChEBI" id="CHEBI:64479"/>
        <dbReference type="ChEBI" id="CHEBI:78449"/>
        <dbReference type="ChEBI" id="CHEBI:78468"/>
        <dbReference type="ChEBI" id="CHEBI:78469"/>
    </reaction>
    <physiologicalReaction direction="left-to-right" evidence="56">
        <dbReference type="Rhea" id="RHEA:41869"/>
    </physiologicalReaction>
</comment>
<dbReference type="InterPro" id="IPR016036">
    <property type="entry name" value="Malonyl_transacylase_ACP-bd"/>
</dbReference>
<reference evidence="69" key="2">
    <citation type="submission" date="2007-04" db="EMBL/GenBank/DDBJ databases">
        <title>The genome of the human body louse.</title>
        <authorList>
            <consortium name="The Human Body Louse Genome Consortium"/>
            <person name="Kirkness E."/>
            <person name="Walenz B."/>
            <person name="Hass B."/>
            <person name="Bruggner R."/>
            <person name="Strausberg R."/>
        </authorList>
    </citation>
    <scope>NUCLEOTIDE SEQUENCE</scope>
    <source>
        <strain evidence="69">USDA</strain>
    </source>
</reference>
<dbReference type="InterPro" id="IPR018201">
    <property type="entry name" value="Ketoacyl_synth_AS"/>
</dbReference>
<dbReference type="CDD" id="cd05195">
    <property type="entry name" value="enoyl_red"/>
    <property type="match status" value="1"/>
</dbReference>
<dbReference type="InParanoid" id="E0W0Z3"/>
<dbReference type="GeneID" id="8234817"/>
<evidence type="ECO:0000256" key="8">
    <source>
        <dbReference type="ARBA" id="ARBA00022450"/>
    </source>
</evidence>
<dbReference type="SMART" id="SM00827">
    <property type="entry name" value="PKS_AT"/>
    <property type="match status" value="1"/>
</dbReference>
<dbReference type="InterPro" id="IPR014031">
    <property type="entry name" value="Ketoacyl_synth_C"/>
</dbReference>
<dbReference type="InterPro" id="IPR001227">
    <property type="entry name" value="Ac_transferase_dom_sf"/>
</dbReference>
<comment type="catalytic activity">
    <reaction evidence="33">
        <text>acetyl-CoA + n malonyl-CoA + 2n NADPH + 2n H(+) = a long-chain fatty acid + (n+1) CoA + n CO2 + 2n NADP(+).</text>
        <dbReference type="EC" id="2.3.1.85"/>
    </reaction>
</comment>
<reference evidence="69" key="1">
    <citation type="submission" date="2007-04" db="EMBL/GenBank/DDBJ databases">
        <title>Annotation of Pediculus humanus corporis strain USDA.</title>
        <authorList>
            <person name="Kirkness E."/>
            <person name="Hannick L."/>
            <person name="Hass B."/>
            <person name="Bruggner R."/>
            <person name="Lawson D."/>
            <person name="Bidwell S."/>
            <person name="Joardar V."/>
            <person name="Caler E."/>
            <person name="Walenz B."/>
            <person name="Inman J."/>
            <person name="Schobel S."/>
            <person name="Galinsky K."/>
            <person name="Amedeo P."/>
            <person name="Strausberg R."/>
        </authorList>
    </citation>
    <scope>NUCLEOTIDE SEQUENCE</scope>
    <source>
        <strain evidence="69">USDA</strain>
    </source>
</reference>
<comment type="catalytic activity">
    <reaction evidence="49">
        <text>a fatty acyl-[ACP] + malonyl-[ACP] + H(+) = a 3-oxoacyl-[ACP] + holo-[ACP] + CO2</text>
        <dbReference type="Rhea" id="RHEA:22836"/>
        <dbReference type="Rhea" id="RHEA-COMP:9623"/>
        <dbReference type="Rhea" id="RHEA-COMP:9685"/>
        <dbReference type="Rhea" id="RHEA-COMP:9916"/>
        <dbReference type="Rhea" id="RHEA-COMP:14125"/>
        <dbReference type="ChEBI" id="CHEBI:15378"/>
        <dbReference type="ChEBI" id="CHEBI:16526"/>
        <dbReference type="ChEBI" id="CHEBI:64479"/>
        <dbReference type="ChEBI" id="CHEBI:78449"/>
        <dbReference type="ChEBI" id="CHEBI:78776"/>
        <dbReference type="ChEBI" id="CHEBI:138651"/>
        <dbReference type="EC" id="2.3.1.41"/>
    </reaction>
    <physiologicalReaction direction="left-to-right" evidence="49">
        <dbReference type="Rhea" id="RHEA:22837"/>
    </physiologicalReaction>
</comment>
<evidence type="ECO:0000256" key="14">
    <source>
        <dbReference type="ARBA" id="ARBA00022832"/>
    </source>
</evidence>
<dbReference type="Pfam" id="PF00698">
    <property type="entry name" value="Acyl_transf_1"/>
    <property type="match status" value="1"/>
</dbReference>
<comment type="catalytic activity">
    <reaction evidence="46">
        <text>(2E)-dodecenoyl-[ACP] + NADPH + H(+) = dodecanoyl-[ACP] + NADP(+)</text>
        <dbReference type="Rhea" id="RHEA:41880"/>
        <dbReference type="Rhea" id="RHEA-COMP:9643"/>
        <dbReference type="Rhea" id="RHEA-COMP:9644"/>
        <dbReference type="ChEBI" id="CHEBI:15378"/>
        <dbReference type="ChEBI" id="CHEBI:57783"/>
        <dbReference type="ChEBI" id="CHEBI:58349"/>
        <dbReference type="ChEBI" id="CHEBI:65264"/>
        <dbReference type="ChEBI" id="CHEBI:78472"/>
    </reaction>
    <physiologicalReaction direction="left-to-right" evidence="46">
        <dbReference type="Rhea" id="RHEA:41881"/>
    </physiologicalReaction>
</comment>
<dbReference type="FunFam" id="3.90.180.10:FF:000015">
    <property type="entry name" value="Fatty acid synthase"/>
    <property type="match status" value="1"/>
</dbReference>
<dbReference type="Gene3D" id="3.10.129.110">
    <property type="entry name" value="Polyketide synthase dehydratase"/>
    <property type="match status" value="1"/>
</dbReference>
<comment type="catalytic activity">
    <reaction evidence="38">
        <text>tetradecanoyl-[ACP] + malonyl-[ACP] + H(+) = 3-oxohexadecanoyl-[ACP] + holo-[ACP] + CO2</text>
        <dbReference type="Rhea" id="RHEA:41900"/>
        <dbReference type="Rhea" id="RHEA-COMP:9623"/>
        <dbReference type="Rhea" id="RHEA-COMP:9648"/>
        <dbReference type="Rhea" id="RHEA-COMP:9649"/>
        <dbReference type="Rhea" id="RHEA-COMP:9685"/>
        <dbReference type="ChEBI" id="CHEBI:15378"/>
        <dbReference type="ChEBI" id="CHEBI:16526"/>
        <dbReference type="ChEBI" id="CHEBI:64479"/>
        <dbReference type="ChEBI" id="CHEBI:78449"/>
        <dbReference type="ChEBI" id="CHEBI:78477"/>
        <dbReference type="ChEBI" id="CHEBI:78478"/>
    </reaction>
    <physiologicalReaction direction="left-to-right" evidence="38">
        <dbReference type="Rhea" id="RHEA:41901"/>
    </physiologicalReaction>
</comment>
<dbReference type="SUPFAM" id="SSF50129">
    <property type="entry name" value="GroES-like"/>
    <property type="match status" value="1"/>
</dbReference>
<feature type="compositionally biased region" description="Low complexity" evidence="65">
    <location>
        <begin position="16"/>
        <end position="25"/>
    </location>
</feature>
<dbReference type="Pfam" id="PF16197">
    <property type="entry name" value="KAsynt_C_assoc"/>
    <property type="match status" value="1"/>
</dbReference>
<keyword evidence="69" id="KW-0456">Lyase</keyword>
<dbReference type="InterPro" id="IPR049552">
    <property type="entry name" value="PKS_DH_N"/>
</dbReference>
<dbReference type="KEGG" id="phu:Phum_PHUM565830"/>
<dbReference type="Gene3D" id="3.40.366.10">
    <property type="entry name" value="Malonyl-Coenzyme A Acyl Carrier Protein, domain 2"/>
    <property type="match status" value="1"/>
</dbReference>
<keyword evidence="15" id="KW-0521">NADP</keyword>
<comment type="catalytic activity">
    <reaction evidence="26">
        <text>(3R)-hydroxydecanoyl-[ACP] = (2E)-decenoyl-[ACP] + H2O</text>
        <dbReference type="Rhea" id="RHEA:41860"/>
        <dbReference type="Rhea" id="RHEA-COMP:9638"/>
        <dbReference type="Rhea" id="RHEA-COMP:9639"/>
        <dbReference type="ChEBI" id="CHEBI:15377"/>
        <dbReference type="ChEBI" id="CHEBI:78466"/>
        <dbReference type="ChEBI" id="CHEBI:78467"/>
    </reaction>
    <physiologicalReaction direction="left-to-right" evidence="26">
        <dbReference type="Rhea" id="RHEA:41861"/>
    </physiologicalReaction>
</comment>
<dbReference type="Gene3D" id="3.40.47.10">
    <property type="match status" value="1"/>
</dbReference>
<evidence type="ECO:0000256" key="26">
    <source>
        <dbReference type="ARBA" id="ARBA00023388"/>
    </source>
</evidence>
<comment type="catalytic activity">
    <reaction evidence="55">
        <text>(2E)-octadecenoyl-[ACP] + NADPH + H(+) = octadecanoyl-[ACP] + NADP(+)</text>
        <dbReference type="Rhea" id="RHEA:41928"/>
        <dbReference type="Rhea" id="RHEA-COMP:9655"/>
        <dbReference type="Rhea" id="RHEA-COMP:9656"/>
        <dbReference type="ChEBI" id="CHEBI:15378"/>
        <dbReference type="ChEBI" id="CHEBI:57783"/>
        <dbReference type="ChEBI" id="CHEBI:58349"/>
        <dbReference type="ChEBI" id="CHEBI:78489"/>
        <dbReference type="ChEBI" id="CHEBI:78495"/>
    </reaction>
    <physiologicalReaction direction="left-to-right" evidence="55">
        <dbReference type="Rhea" id="RHEA:41929"/>
    </physiologicalReaction>
</comment>
<evidence type="ECO:0000256" key="30">
    <source>
        <dbReference type="ARBA" id="ARBA00023401"/>
    </source>
</evidence>
<dbReference type="InterPro" id="IPR050091">
    <property type="entry name" value="PKS_NRPS_Biosynth_Enz"/>
</dbReference>
<dbReference type="SUPFAM" id="SSF51735">
    <property type="entry name" value="NAD(P)-binding Rossmann-fold domains"/>
    <property type="match status" value="2"/>
</dbReference>
<dbReference type="EC" id="2.3.1.85" evidence="4"/>
<feature type="region of interest" description="C-terminal hotdog fold" evidence="64">
    <location>
        <begin position="1004"/>
        <end position="1133"/>
    </location>
</feature>
<evidence type="ECO:0000256" key="43">
    <source>
        <dbReference type="ARBA" id="ARBA00047953"/>
    </source>
</evidence>
<evidence type="ECO:0000256" key="10">
    <source>
        <dbReference type="ARBA" id="ARBA00022553"/>
    </source>
</evidence>
<evidence type="ECO:0000313" key="71">
    <source>
        <dbReference type="Proteomes" id="UP000009046"/>
    </source>
</evidence>
<evidence type="ECO:0000256" key="58">
    <source>
        <dbReference type="ARBA" id="ARBA00049263"/>
    </source>
</evidence>
<comment type="catalytic activity">
    <reaction evidence="27">
        <text>a (3R)-hydroxyacyl-[ACP] = a (2E)-enoyl-[ACP] + H2O</text>
        <dbReference type="Rhea" id="RHEA:13097"/>
        <dbReference type="Rhea" id="RHEA-COMP:9925"/>
        <dbReference type="Rhea" id="RHEA-COMP:9945"/>
        <dbReference type="ChEBI" id="CHEBI:15377"/>
        <dbReference type="ChEBI" id="CHEBI:78784"/>
        <dbReference type="ChEBI" id="CHEBI:78827"/>
        <dbReference type="EC" id="4.2.1.59"/>
    </reaction>
    <physiologicalReaction direction="left-to-right" evidence="27">
        <dbReference type="Rhea" id="RHEA:13098"/>
    </physiologicalReaction>
</comment>
<evidence type="ECO:0000256" key="44">
    <source>
        <dbReference type="ARBA" id="ARBA00047961"/>
    </source>
</evidence>
<keyword evidence="10" id="KW-0597">Phosphoprotein</keyword>
<dbReference type="InterPro" id="IPR011032">
    <property type="entry name" value="GroES-like_sf"/>
</dbReference>
<comment type="catalytic activity">
    <reaction evidence="44">
        <text>acetyl-[ACP] + malonyl-[ACP] + H(+) = 3-oxobutanoyl-[ACP] + holo-[ACP] + CO2</text>
        <dbReference type="Rhea" id="RHEA:41800"/>
        <dbReference type="Rhea" id="RHEA-COMP:9621"/>
        <dbReference type="Rhea" id="RHEA-COMP:9623"/>
        <dbReference type="Rhea" id="RHEA-COMP:9625"/>
        <dbReference type="Rhea" id="RHEA-COMP:9685"/>
        <dbReference type="ChEBI" id="CHEBI:15378"/>
        <dbReference type="ChEBI" id="CHEBI:16526"/>
        <dbReference type="ChEBI" id="CHEBI:64479"/>
        <dbReference type="ChEBI" id="CHEBI:78446"/>
        <dbReference type="ChEBI" id="CHEBI:78449"/>
        <dbReference type="ChEBI" id="CHEBI:78450"/>
    </reaction>
    <physiologicalReaction direction="left-to-right" evidence="44">
        <dbReference type="Rhea" id="RHEA:41801"/>
    </physiologicalReaction>
</comment>
<evidence type="ECO:0000256" key="40">
    <source>
        <dbReference type="ARBA" id="ARBA00047578"/>
    </source>
</evidence>
<comment type="catalytic activity">
    <reaction evidence="51">
        <text>a 2,3-saturated acyl-[ACP] + NADP(+) = a (2E)-enoyl-[ACP] + NADPH + H(+)</text>
        <dbReference type="Rhea" id="RHEA:22564"/>
        <dbReference type="Rhea" id="RHEA-COMP:9925"/>
        <dbReference type="Rhea" id="RHEA-COMP:9926"/>
        <dbReference type="ChEBI" id="CHEBI:15378"/>
        <dbReference type="ChEBI" id="CHEBI:57783"/>
        <dbReference type="ChEBI" id="CHEBI:58349"/>
        <dbReference type="ChEBI" id="CHEBI:78784"/>
        <dbReference type="ChEBI" id="CHEBI:78785"/>
        <dbReference type="EC" id="1.3.1.39"/>
    </reaction>
    <physiologicalReaction direction="right-to-left" evidence="51">
        <dbReference type="Rhea" id="RHEA:22566"/>
    </physiologicalReaction>
</comment>
<dbReference type="SUPFAM" id="SSF55048">
    <property type="entry name" value="Probable ACP-binding domain of malonyl-CoA ACP transacylase"/>
    <property type="match status" value="1"/>
</dbReference>
<comment type="catalytic activity">
    <reaction evidence="31">
        <text>(3R)-hydroxybutanoyl-[ACP] = (2E)-butenoyl-[ACP] + H2O</text>
        <dbReference type="Rhea" id="RHEA:41808"/>
        <dbReference type="Rhea" id="RHEA-COMP:9626"/>
        <dbReference type="Rhea" id="RHEA-COMP:9627"/>
        <dbReference type="ChEBI" id="CHEBI:15377"/>
        <dbReference type="ChEBI" id="CHEBI:78451"/>
        <dbReference type="ChEBI" id="CHEBI:78453"/>
    </reaction>
    <physiologicalReaction direction="left-to-right" evidence="31">
        <dbReference type="Rhea" id="RHEA:41809"/>
    </physiologicalReaction>
</comment>
<dbReference type="GO" id="GO:0004313">
    <property type="term" value="F:[acyl-carrier-protein] S-acetyltransferase activity"/>
    <property type="evidence" value="ECO:0007669"/>
    <property type="project" value="UniProtKB-EC"/>
</dbReference>
<evidence type="ECO:0000256" key="55">
    <source>
        <dbReference type="ARBA" id="ARBA00049019"/>
    </source>
</evidence>
<dbReference type="InterPro" id="IPR029058">
    <property type="entry name" value="AB_hydrolase_fold"/>
</dbReference>
<keyword evidence="12" id="KW-0702">S-nitrosylation</keyword>
<comment type="catalytic activity">
    <reaction evidence="35">
        <text>hexanoyl-[ACP] + malonyl-[ACP] + H(+) = 3-oxooctanoyl-[ACP] + holo-[ACP] + CO2</text>
        <dbReference type="Rhea" id="RHEA:41836"/>
        <dbReference type="Rhea" id="RHEA-COMP:9623"/>
        <dbReference type="Rhea" id="RHEA-COMP:9632"/>
        <dbReference type="Rhea" id="RHEA-COMP:9633"/>
        <dbReference type="Rhea" id="RHEA-COMP:9685"/>
        <dbReference type="ChEBI" id="CHEBI:15378"/>
        <dbReference type="ChEBI" id="CHEBI:16526"/>
        <dbReference type="ChEBI" id="CHEBI:64479"/>
        <dbReference type="ChEBI" id="CHEBI:78449"/>
        <dbReference type="ChEBI" id="CHEBI:78459"/>
        <dbReference type="ChEBI" id="CHEBI:78460"/>
    </reaction>
    <physiologicalReaction direction="left-to-right" evidence="35">
        <dbReference type="Rhea" id="RHEA:41837"/>
    </physiologicalReaction>
</comment>
<evidence type="ECO:0000313" key="70">
    <source>
        <dbReference type="EnsemblMetazoa" id="PHUM565830-PA"/>
    </source>
</evidence>
<dbReference type="eggNOG" id="KOG1202">
    <property type="taxonomic scope" value="Eukaryota"/>
</dbReference>
<dbReference type="OrthoDB" id="329835at2759"/>
<comment type="catalytic activity">
    <reaction evidence="54">
        <text>3-oxotetradecanoyl-[ACP] + NADPH + H(+) = (3R)-hydroxytetradecanoyl-[ACP] + NADP(+)</text>
        <dbReference type="Rhea" id="RHEA:41888"/>
        <dbReference type="Rhea" id="RHEA-COMP:9645"/>
        <dbReference type="Rhea" id="RHEA-COMP:9646"/>
        <dbReference type="ChEBI" id="CHEBI:15378"/>
        <dbReference type="ChEBI" id="CHEBI:57783"/>
        <dbReference type="ChEBI" id="CHEBI:58349"/>
        <dbReference type="ChEBI" id="CHEBI:78473"/>
        <dbReference type="ChEBI" id="CHEBI:78474"/>
    </reaction>
    <physiologicalReaction direction="left-to-right" evidence="54">
        <dbReference type="Rhea" id="RHEA:41889"/>
    </physiologicalReaction>
</comment>
<dbReference type="FunCoup" id="E0W0Z3">
    <property type="interactions" value="505"/>
</dbReference>
<dbReference type="InterPro" id="IPR020843">
    <property type="entry name" value="ER"/>
</dbReference>
<comment type="catalytic activity">
    <reaction evidence="59">
        <text>3-oxohexadecanoyl-[ACP] + NADPH + H(+) = (3R)-hydroxyhexadecanoyl-[ACP] + NADP(+)</text>
        <dbReference type="Rhea" id="RHEA:41904"/>
        <dbReference type="Rhea" id="RHEA-COMP:9649"/>
        <dbReference type="Rhea" id="RHEA-COMP:9650"/>
        <dbReference type="ChEBI" id="CHEBI:15378"/>
        <dbReference type="ChEBI" id="CHEBI:57783"/>
        <dbReference type="ChEBI" id="CHEBI:58349"/>
        <dbReference type="ChEBI" id="CHEBI:78478"/>
        <dbReference type="ChEBI" id="CHEBI:78480"/>
    </reaction>
    <physiologicalReaction direction="left-to-right" evidence="59">
        <dbReference type="Rhea" id="RHEA:41905"/>
    </physiologicalReaction>
</comment>
<dbReference type="GO" id="GO:0019171">
    <property type="term" value="F:(3R)-hydroxyacyl-[acyl-carrier-protein] dehydratase activity"/>
    <property type="evidence" value="ECO:0007669"/>
    <property type="project" value="UniProtKB-EC"/>
</dbReference>
<dbReference type="PROSITE" id="PS52019">
    <property type="entry name" value="PKS_MFAS_DH"/>
    <property type="match status" value="1"/>
</dbReference>
<evidence type="ECO:0000256" key="49">
    <source>
        <dbReference type="ARBA" id="ARBA00048506"/>
    </source>
</evidence>
<reference evidence="70" key="3">
    <citation type="submission" date="2020-05" db="UniProtKB">
        <authorList>
            <consortium name="EnsemblMetazoa"/>
        </authorList>
    </citation>
    <scope>IDENTIFICATION</scope>
    <source>
        <strain evidence="70">USDA</strain>
    </source>
</reference>
<dbReference type="STRING" id="121224.E0W0Z3"/>
<evidence type="ECO:0000256" key="28">
    <source>
        <dbReference type="ARBA" id="ARBA00023398"/>
    </source>
</evidence>
<comment type="catalytic activity">
    <reaction evidence="63">
        <text>octanoyl-[ACP] + malonyl-[ACP] + H(+) = 3-oxodecanoyl-[ACP] + holo-[ACP] + CO2</text>
        <dbReference type="Rhea" id="RHEA:41852"/>
        <dbReference type="Rhea" id="RHEA-COMP:9623"/>
        <dbReference type="Rhea" id="RHEA-COMP:9636"/>
        <dbReference type="Rhea" id="RHEA-COMP:9637"/>
        <dbReference type="Rhea" id="RHEA-COMP:9685"/>
        <dbReference type="ChEBI" id="CHEBI:15378"/>
        <dbReference type="ChEBI" id="CHEBI:16526"/>
        <dbReference type="ChEBI" id="CHEBI:64479"/>
        <dbReference type="ChEBI" id="CHEBI:78449"/>
        <dbReference type="ChEBI" id="CHEBI:78463"/>
        <dbReference type="ChEBI" id="CHEBI:78464"/>
    </reaction>
    <physiologicalReaction direction="left-to-right" evidence="63">
        <dbReference type="Rhea" id="RHEA:41853"/>
    </physiologicalReaction>
</comment>
<comment type="catalytic activity">
    <reaction evidence="60">
        <text>3-oxooctanoyl-[ACP] + NADPH + H(+) = (3R)-hydroxyoctanoyl-[ACP] + NADP(+)</text>
        <dbReference type="Rhea" id="RHEA:41840"/>
        <dbReference type="Rhea" id="RHEA-COMP:9633"/>
        <dbReference type="Rhea" id="RHEA-COMP:9634"/>
        <dbReference type="ChEBI" id="CHEBI:15378"/>
        <dbReference type="ChEBI" id="CHEBI:57783"/>
        <dbReference type="ChEBI" id="CHEBI:58349"/>
        <dbReference type="ChEBI" id="CHEBI:78460"/>
        <dbReference type="ChEBI" id="CHEBI:78461"/>
    </reaction>
    <physiologicalReaction direction="left-to-right" evidence="60">
        <dbReference type="Rhea" id="RHEA:41841"/>
    </physiologicalReaction>
</comment>
<evidence type="ECO:0000256" key="38">
    <source>
        <dbReference type="ARBA" id="ARBA00047451"/>
    </source>
</evidence>
<comment type="catalytic activity">
    <reaction evidence="23">
        <text>(3R)-hydroxyoctanoyl-[ACP] = (2E)-octenoyl-[ACP] + H2O</text>
        <dbReference type="Rhea" id="RHEA:41844"/>
        <dbReference type="Rhea" id="RHEA-COMP:9634"/>
        <dbReference type="Rhea" id="RHEA-COMP:9635"/>
        <dbReference type="ChEBI" id="CHEBI:15377"/>
        <dbReference type="ChEBI" id="CHEBI:78461"/>
        <dbReference type="ChEBI" id="CHEBI:78462"/>
    </reaction>
    <physiologicalReaction direction="left-to-right" evidence="23">
        <dbReference type="Rhea" id="RHEA:41845"/>
    </physiologicalReaction>
</comment>
<dbReference type="EMBL" id="DS235863">
    <property type="protein sequence ID" value="EEB19298.1"/>
    <property type="molecule type" value="Genomic_DNA"/>
</dbReference>
<comment type="catalytic activity">
    <reaction evidence="40">
        <text>dodecanoyl-[ACP] + malonyl-[ACP] + H(+) = 3-oxotetradecanoyl-[ACP] + holo-[ACP] + CO2</text>
        <dbReference type="Rhea" id="RHEA:41884"/>
        <dbReference type="Rhea" id="RHEA-COMP:9623"/>
        <dbReference type="Rhea" id="RHEA-COMP:9644"/>
        <dbReference type="Rhea" id="RHEA-COMP:9645"/>
        <dbReference type="Rhea" id="RHEA-COMP:9685"/>
        <dbReference type="ChEBI" id="CHEBI:15378"/>
        <dbReference type="ChEBI" id="CHEBI:16526"/>
        <dbReference type="ChEBI" id="CHEBI:64479"/>
        <dbReference type="ChEBI" id="CHEBI:65264"/>
        <dbReference type="ChEBI" id="CHEBI:78449"/>
        <dbReference type="ChEBI" id="CHEBI:78473"/>
    </reaction>
    <physiologicalReaction direction="left-to-right" evidence="40">
        <dbReference type="Rhea" id="RHEA:41885"/>
    </physiologicalReaction>
</comment>
<comment type="catalytic activity">
    <reaction evidence="52">
        <text>holo-[ACP] + acetyl-CoA = acetyl-[ACP] + CoA</text>
        <dbReference type="Rhea" id="RHEA:41788"/>
        <dbReference type="Rhea" id="RHEA-COMP:9621"/>
        <dbReference type="Rhea" id="RHEA-COMP:9685"/>
        <dbReference type="ChEBI" id="CHEBI:57287"/>
        <dbReference type="ChEBI" id="CHEBI:57288"/>
        <dbReference type="ChEBI" id="CHEBI:64479"/>
        <dbReference type="ChEBI" id="CHEBI:78446"/>
        <dbReference type="EC" id="2.3.1.38"/>
    </reaction>
    <physiologicalReaction direction="left-to-right" evidence="52">
        <dbReference type="Rhea" id="RHEA:41789"/>
    </physiologicalReaction>
</comment>
<feature type="domain" description="PKS/mFAS DH" evidence="68">
    <location>
        <begin position="866"/>
        <end position="1133"/>
    </location>
</feature>
<dbReference type="Gene3D" id="1.10.1200.10">
    <property type="entry name" value="ACP-like"/>
    <property type="match status" value="1"/>
</dbReference>
<dbReference type="Gene3D" id="3.30.70.3290">
    <property type="match status" value="1"/>
</dbReference>
<feature type="domain" description="Carrier" evidence="66">
    <location>
        <begin position="2017"/>
        <end position="2094"/>
    </location>
</feature>
<dbReference type="PANTHER" id="PTHR43775">
    <property type="entry name" value="FATTY ACID SYNTHASE"/>
    <property type="match status" value="1"/>
</dbReference>
<dbReference type="InterPro" id="IPR014043">
    <property type="entry name" value="Acyl_transferase_dom"/>
</dbReference>
<dbReference type="Proteomes" id="UP000009046">
    <property type="component" value="Unassembled WGS sequence"/>
</dbReference>
<evidence type="ECO:0000256" key="42">
    <source>
        <dbReference type="ARBA" id="ARBA00047897"/>
    </source>
</evidence>
<comment type="catalytic activity">
    <reaction evidence="53">
        <text>hexadecanoyl-[ACP] + H2O = hexadecanoate + holo-[ACP] + H(+)</text>
        <dbReference type="Rhea" id="RHEA:41932"/>
        <dbReference type="Rhea" id="RHEA-COMP:9652"/>
        <dbReference type="Rhea" id="RHEA-COMP:9685"/>
        <dbReference type="ChEBI" id="CHEBI:7896"/>
        <dbReference type="ChEBI" id="CHEBI:15377"/>
        <dbReference type="ChEBI" id="CHEBI:15378"/>
        <dbReference type="ChEBI" id="CHEBI:64479"/>
        <dbReference type="ChEBI" id="CHEBI:78483"/>
        <dbReference type="EC" id="3.1.2.14"/>
    </reaction>
    <physiologicalReaction direction="left-to-right" evidence="53">
        <dbReference type="Rhea" id="RHEA:41933"/>
    </physiologicalReaction>
</comment>
<dbReference type="GO" id="GO:0004312">
    <property type="term" value="F:fatty acid synthase activity"/>
    <property type="evidence" value="ECO:0007669"/>
    <property type="project" value="UniProtKB-EC"/>
</dbReference>
<dbReference type="InterPro" id="IPR001031">
    <property type="entry name" value="Thioesterase"/>
</dbReference>
<comment type="catalytic activity">
    <reaction evidence="43">
        <text>3-oxobutanoyl-[ACP] + NADPH + H(+) = (3R)-hydroxybutanoyl-[ACP] + NADP(+)</text>
        <dbReference type="Rhea" id="RHEA:41804"/>
        <dbReference type="Rhea" id="RHEA-COMP:9625"/>
        <dbReference type="Rhea" id="RHEA-COMP:9626"/>
        <dbReference type="ChEBI" id="CHEBI:15378"/>
        <dbReference type="ChEBI" id="CHEBI:57783"/>
        <dbReference type="ChEBI" id="CHEBI:58349"/>
        <dbReference type="ChEBI" id="CHEBI:78450"/>
        <dbReference type="ChEBI" id="CHEBI:78451"/>
    </reaction>
    <physiologicalReaction direction="left-to-right" evidence="43">
        <dbReference type="Rhea" id="RHEA:41805"/>
    </physiologicalReaction>
</comment>
<dbReference type="GO" id="GO:0004316">
    <property type="term" value="F:3-oxoacyl-[acyl-carrier-protein] reductase (NADPH) activity"/>
    <property type="evidence" value="ECO:0007669"/>
    <property type="project" value="UniProtKB-EC"/>
</dbReference>
<dbReference type="Pfam" id="PF21089">
    <property type="entry name" value="PKS_DH_N"/>
    <property type="match status" value="1"/>
</dbReference>
<dbReference type="PROSITE" id="PS50075">
    <property type="entry name" value="CARRIER"/>
    <property type="match status" value="1"/>
</dbReference>
<dbReference type="FunFam" id="3.40.50.720:FF:000209">
    <property type="entry name" value="Polyketide synthase Pks12"/>
    <property type="match status" value="1"/>
</dbReference>
<comment type="catalytic activity">
    <reaction evidence="41">
        <text>(2E)-hexadecenoyl-[ACP] + NADPH + H(+) = hexadecanoyl-[ACP] + NADP(+)</text>
        <dbReference type="Rhea" id="RHEA:41912"/>
        <dbReference type="Rhea" id="RHEA-COMP:9651"/>
        <dbReference type="Rhea" id="RHEA-COMP:9652"/>
        <dbReference type="ChEBI" id="CHEBI:15378"/>
        <dbReference type="ChEBI" id="CHEBI:57783"/>
        <dbReference type="ChEBI" id="CHEBI:58349"/>
        <dbReference type="ChEBI" id="CHEBI:78481"/>
        <dbReference type="ChEBI" id="CHEBI:78483"/>
    </reaction>
    <physiologicalReaction direction="left-to-right" evidence="41">
        <dbReference type="Rhea" id="RHEA:41913"/>
    </physiologicalReaction>
</comment>
<evidence type="ECO:0000256" key="21">
    <source>
        <dbReference type="ARBA" id="ARBA00023160"/>
    </source>
</evidence>
<evidence type="ECO:0000256" key="39">
    <source>
        <dbReference type="ARBA" id="ARBA00047500"/>
    </source>
</evidence>
<dbReference type="SUPFAM" id="SSF52151">
    <property type="entry name" value="FabD/lysophospholipase-like"/>
    <property type="match status" value="1"/>
</dbReference>
<evidence type="ECO:0000256" key="4">
    <source>
        <dbReference type="ARBA" id="ARBA00012873"/>
    </source>
</evidence>
<dbReference type="SUPFAM" id="SSF53474">
    <property type="entry name" value="alpha/beta-Hydrolases"/>
    <property type="match status" value="1"/>
</dbReference>
<evidence type="ECO:0000256" key="25">
    <source>
        <dbReference type="ARBA" id="ARBA00023373"/>
    </source>
</evidence>
<gene>
    <name evidence="70" type="primary">8234817</name>
    <name evidence="69" type="ORF">Phum_PHUM565830</name>
</gene>
<comment type="catalytic activity">
    <reaction evidence="29">
        <text>(3R)-hydroxyoctadecanoyl-[ACP] = (2E)-octadecenoyl-[ACP] + H2O</text>
        <dbReference type="Rhea" id="RHEA:41924"/>
        <dbReference type="Rhea" id="RHEA-COMP:9654"/>
        <dbReference type="Rhea" id="RHEA-COMP:9655"/>
        <dbReference type="ChEBI" id="CHEBI:15377"/>
        <dbReference type="ChEBI" id="CHEBI:78488"/>
        <dbReference type="ChEBI" id="CHEBI:78489"/>
    </reaction>
    <physiologicalReaction direction="left-to-right" evidence="29">
        <dbReference type="Rhea" id="RHEA:41925"/>
    </physiologicalReaction>
</comment>
<sequence>MPARFTEVNITGQEGGRNNYSNGSGSFRENDVIVSGLSARLPESSNVEEFKKNLFAGVDLVTDDERRWPAGIHGLPKRTGKLKDLRSFDATFFGVHAKQAHVMDPQLRILLELTHEAIVDAGYNPAELRGSRTGVFIGVSDSESDEYWTADPEKVNGYALTGCCRAMFPNRISYTFDFNGPSFAIDTACSSSLLAMQQAIASIRSGQCDAAIVGGVNLLLKPTCSLQFHRLGMLSPDGACKAFDVSGNGYVRSEAAVVVFLQKQSVARRVYATVVHAKTNTDGNKVQGVTFPSGEMQKKLIKEVYSDAKVDPKDVAYVEAHGTGTKVGDPQEVNSIADVFCKDRTEPLLIGSVKSNMGHSEPASGLCSVAKVLIAMEENKIPGNLHFNKPNPDIPALNDGRLQVVNKNWPWNGGLVAINSFGFGGANVHLLLKSNSKTKPIFPSDSVPKLFTVSGRTEESVNSFLDKINELPRDDEFAALTQQIHKRNIPGHDYRGFLVKDESGNVTKEITEYASEKRPIYFVYSGMGSQWNGMGKRMLQYPIFEKSLKRCASALEKHGVNLYELLCSDDEKIFENVVYSFTSIAAMQVALTDLLFSLGITPDGILGHSVGEQCCAYADGCFTAEQTVLAAYWRGKAIIESKLKPGGMAAVGMSWEEAKKRCPPDISPACHNSDDSVTVSGPKDSIVKFAKELSDEGVFARVVPSSGVAFHSKYIEEAGPKLKDSLIKLIPNPKKRSTKWISSSVPEKLWDTPIAQYSSCDYHVNNLLSPVLFRDALRHVPDNAVVIEVAPHCLLQAVLKRALPSNCTPIGLMKRGHADNLSFLFTNIGKMYNSGLQPDISVLYPPVSFPVSKGTPTIASMIEWDHSTEWSLANFGGKGMGRSGECVVEVDLSKEKDSYYSGHAIDGRVLFPATGYMTLAWKTFSKLNGKSFDEFPVIIEDMKFHRATILPKEGSVKFLVNIFEGSGEFEICEAGSVAASGIIYSPDDIDSESLNLTEPKNETKYLNLNKLDVYKELRLRGYDYGGIFKGISHSDNNGINGELEWNDNYVSFMDTMLQFSILGTSTKELYLPVRLQKAVINPLKHKTFVEGLTEGKGGVKVSMHRDINVISAGGIELRGLKANLAPRKQQTQSPPKLEKYVFVPYENVKVASHYNALTVSLQIALENTIGSLKLKIAELSRGKNESEDYLAKNVFNILESEPMVTVDISVVHSSNETVPENLLSTLPVKAVQKEVDKTPLESNYHLIIGKELTSEPEVLNNVTSGVKTGGFVLSEEKNLNLNESLYEKVGLCVVSLQKTSESTFVLLRKVDEFLCEIPVIEIKENNYSYVDKVKKALGDEKKFLIVSEGEKQNGIVGFTNCIKQESGGNHVRMMYVHDSNGKKFSLNEKFYRDQLKKDLLMNVYKNGVFGSYRHVILDNVNDEASLNVEHAYINTLMRGDLSSLRWIESHPSHFKKDKNVELCHVYYAPLNFRDIMLATGKLPPDALPGDLAGQDCVLGLEFSGRVTSGKRVMGMVVARGLATSVLVDPEFLWEVPNDWSLEEAATVPVVYSTSYYALIVRGRMKPGETLLVHAGTGGVGQAAISIALSMGCKVFTTVGSKEKREFLLKRFPQLTNDNIANSRDTSFEQHVLRHTNGRGVDVILNSLAEEKLQASLRCLAKDGRFLEIGKYDLSNNSKLGMAIFLKNTAFHGILLDSLFEETGPQKLEVIKLVSEGIKSGAVRPLPSTVFSEDQIEKAFRFMASGKHIGKVLLKIRNEEREKSSVPCTKIIKAIPRTYMDSEKSYVLVGGLGGFGMELCNWLIDRGAKKIVLTSRSGIRSGYQSICVRRWTEKGVKVVISTSDASTLKGAKDLLTEATKLGPVDAIFNLAAVLRDALMENQTEENFKIVSYPKVEGTLCLDKASREICPYLRYFVVFSSVSCGRGNAGQANYGWANSVMERICEERQAVGLPGLAIQWGAIGDVGLVAEKMSGNPTEVGGTLPQKMSSCLSTLDALLQQPDPVLASLVLAEKRKVDSGSQTGLLEAVANILGIKNVNSVNPNSTLTDIGMDSLMGAEIKQTLERNYDVVLSAQEIRSLTFSKLKQLQSGSGGESPATPLVNGNNLVQYQDLQLMPSQDMITMESKCSQPSMTPLFMVHPIEGHVSALKTLASLLPCPVYGLQCTSKAPMDSMKNLARYYVDLIRPVQKKGPYQILGYSFGAAVAFEMGAILESEKEEVKLIFIDGSPSYVAIHTGNYKTRNDKSESSYDADALTYFITLFKNVDHTKVKLELLSLPTFEKRLQRTTEKLQGLSKPDVIAQAAESFYKKLVIADKYQTNYKFNGNVVFIKAKDNFVQLGEDYGLNEVCKKKVKSYSVKGNHRDILTGENVVNLAKIISESVC</sequence>
<dbReference type="Pfam" id="PF00109">
    <property type="entry name" value="ketoacyl-synt"/>
    <property type="match status" value="1"/>
</dbReference>
<dbReference type="Pfam" id="PF02801">
    <property type="entry name" value="Ketoacyl-synt_C"/>
    <property type="match status" value="1"/>
</dbReference>
<evidence type="ECO:0000256" key="52">
    <source>
        <dbReference type="ARBA" id="ARBA00048691"/>
    </source>
</evidence>
<dbReference type="UniPathway" id="UPA00094"/>
<evidence type="ECO:0000256" key="29">
    <source>
        <dbReference type="ARBA" id="ARBA00023399"/>
    </source>
</evidence>
<feature type="active site" description="Proton donor; for dehydratase activity" evidence="64">
    <location>
        <position position="1054"/>
    </location>
</feature>
<evidence type="ECO:0000256" key="34">
    <source>
        <dbReference type="ARBA" id="ARBA00047300"/>
    </source>
</evidence>
<dbReference type="CDD" id="cd00833">
    <property type="entry name" value="PKS"/>
    <property type="match status" value="1"/>
</dbReference>
<evidence type="ECO:0000256" key="18">
    <source>
        <dbReference type="ARBA" id="ARBA00023002"/>
    </source>
</evidence>
<dbReference type="InterPro" id="IPR014030">
    <property type="entry name" value="Ketoacyl_synth_N"/>
</dbReference>
<keyword evidence="11 69" id="KW-0808">Transferase</keyword>
<dbReference type="InterPro" id="IPR057326">
    <property type="entry name" value="KR_dom"/>
</dbReference>
<dbReference type="InterPro" id="IPR049900">
    <property type="entry name" value="PKS_mFAS_DH"/>
</dbReference>
<evidence type="ECO:0000256" key="20">
    <source>
        <dbReference type="ARBA" id="ARBA00023098"/>
    </source>
</evidence>
<keyword evidence="69" id="KW-0012">Acyltransferase</keyword>
<dbReference type="Gene3D" id="3.40.50.150">
    <property type="entry name" value="Vaccinia Virus protein VP39"/>
    <property type="match status" value="1"/>
</dbReference>
<dbReference type="HOGENOM" id="CLU_000022_31_7_1"/>
<evidence type="ECO:0000256" key="24">
    <source>
        <dbReference type="ARBA" id="ARBA00023351"/>
    </source>
</evidence>
<comment type="catalytic activity">
    <reaction evidence="36">
        <text>a (3R)-hydroxyacyl-[ACP] + NADP(+) = a 3-oxoacyl-[ACP] + NADPH + H(+)</text>
        <dbReference type="Rhea" id="RHEA:17397"/>
        <dbReference type="Rhea" id="RHEA-COMP:9916"/>
        <dbReference type="Rhea" id="RHEA-COMP:9945"/>
        <dbReference type="ChEBI" id="CHEBI:15378"/>
        <dbReference type="ChEBI" id="CHEBI:57783"/>
        <dbReference type="ChEBI" id="CHEBI:58349"/>
        <dbReference type="ChEBI" id="CHEBI:78776"/>
        <dbReference type="ChEBI" id="CHEBI:78827"/>
        <dbReference type="EC" id="1.1.1.100"/>
    </reaction>
    <physiologicalReaction direction="right-to-left" evidence="36">
        <dbReference type="Rhea" id="RHEA:17399"/>
    </physiologicalReaction>
</comment>
<evidence type="ECO:0000256" key="32">
    <source>
        <dbReference type="ARBA" id="ARBA00023442"/>
    </source>
</evidence>
<comment type="catalytic activity">
    <reaction evidence="39">
        <text>(2E)-butenoyl-[ACP] + NADPH + H(+) = butanoyl-[ACP] + NADP(+)</text>
        <dbReference type="Rhea" id="RHEA:41812"/>
        <dbReference type="Rhea" id="RHEA-COMP:9627"/>
        <dbReference type="Rhea" id="RHEA-COMP:9628"/>
        <dbReference type="ChEBI" id="CHEBI:15378"/>
        <dbReference type="ChEBI" id="CHEBI:57783"/>
        <dbReference type="ChEBI" id="CHEBI:58349"/>
        <dbReference type="ChEBI" id="CHEBI:78453"/>
        <dbReference type="ChEBI" id="CHEBI:78454"/>
    </reaction>
    <physiologicalReaction direction="left-to-right" evidence="39">
        <dbReference type="Rhea" id="RHEA:41813"/>
    </physiologicalReaction>
</comment>
<evidence type="ECO:0000256" key="51">
    <source>
        <dbReference type="ARBA" id="ARBA00048650"/>
    </source>
</evidence>
<organism>
    <name type="scientific">Pediculus humanus subsp. corporis</name>
    <name type="common">Body louse</name>
    <dbReference type="NCBI Taxonomy" id="121224"/>
    <lineage>
        <taxon>Eukaryota</taxon>
        <taxon>Metazoa</taxon>
        <taxon>Ecdysozoa</taxon>
        <taxon>Arthropoda</taxon>
        <taxon>Hexapoda</taxon>
        <taxon>Insecta</taxon>
        <taxon>Pterygota</taxon>
        <taxon>Neoptera</taxon>
        <taxon>Paraneoptera</taxon>
        <taxon>Psocodea</taxon>
        <taxon>Troctomorpha</taxon>
        <taxon>Phthiraptera</taxon>
        <taxon>Anoplura</taxon>
        <taxon>Pediculidae</taxon>
        <taxon>Pediculus</taxon>
    </lineage>
</organism>
<dbReference type="InterPro" id="IPR042104">
    <property type="entry name" value="PKS_dehydratase_sf"/>
</dbReference>
<dbReference type="PANTHER" id="PTHR43775:SF7">
    <property type="entry name" value="FATTY ACID SYNTHASE"/>
    <property type="match status" value="1"/>
</dbReference>
<dbReference type="InterPro" id="IPR036291">
    <property type="entry name" value="NAD(P)-bd_dom_sf"/>
</dbReference>
<dbReference type="Pfam" id="PF00550">
    <property type="entry name" value="PP-binding"/>
    <property type="match status" value="1"/>
</dbReference>
<keyword evidence="8" id="KW-0596">Phosphopantetheine</keyword>
<comment type="pathway">
    <text evidence="1">Lipid metabolism.</text>
</comment>
<evidence type="ECO:0000259" key="67">
    <source>
        <dbReference type="PROSITE" id="PS52004"/>
    </source>
</evidence>
<dbReference type="EC" id="1.3.1.39" evidence="2"/>
<dbReference type="InterPro" id="IPR049391">
    <property type="entry name" value="FAS_pseudo-KR"/>
</dbReference>
<evidence type="ECO:0000256" key="57">
    <source>
        <dbReference type="ARBA" id="ARBA00049171"/>
    </source>
</evidence>
<dbReference type="InterPro" id="IPR020841">
    <property type="entry name" value="PKS_Beta-ketoAc_synthase_dom"/>
</dbReference>
<dbReference type="FunFam" id="1.10.1200.10:FF:000013">
    <property type="entry name" value="Fatty acid synthase"/>
    <property type="match status" value="1"/>
</dbReference>
<name>E0W0Z3_PEDHC</name>
<evidence type="ECO:0000256" key="60">
    <source>
        <dbReference type="ARBA" id="ARBA00049422"/>
    </source>
</evidence>
<dbReference type="SMART" id="SM00829">
    <property type="entry name" value="PKS_ER"/>
    <property type="match status" value="1"/>
</dbReference>
<dbReference type="Pfam" id="PF13602">
    <property type="entry name" value="ADH_zinc_N_2"/>
    <property type="match status" value="1"/>
</dbReference>
<dbReference type="EC" id="1.1.1.100" evidence="5"/>
<evidence type="ECO:0000256" key="33">
    <source>
        <dbReference type="ARBA" id="ARBA00044883"/>
    </source>
</evidence>
<dbReference type="GO" id="GO:0031177">
    <property type="term" value="F:phosphopantetheine binding"/>
    <property type="evidence" value="ECO:0007669"/>
    <property type="project" value="InterPro"/>
</dbReference>
<dbReference type="CDD" id="cd08954">
    <property type="entry name" value="KR_1_FAS_SDR_x"/>
    <property type="match status" value="1"/>
</dbReference>
<evidence type="ECO:0000256" key="50">
    <source>
        <dbReference type="ARBA" id="ARBA00048571"/>
    </source>
</evidence>
<dbReference type="GO" id="GO:0016297">
    <property type="term" value="F:fatty acyl-[ACP] hydrolase activity"/>
    <property type="evidence" value="ECO:0007669"/>
    <property type="project" value="UniProtKB-EC"/>
</dbReference>
<dbReference type="InterPro" id="IPR016035">
    <property type="entry name" value="Acyl_Trfase/lysoPLipase"/>
</dbReference>
<evidence type="ECO:0000256" key="48">
    <source>
        <dbReference type="ARBA" id="ARBA00048420"/>
    </source>
</evidence>
<comment type="catalytic activity">
    <reaction evidence="48">
        <text>(2E)-octenoyl-[ACP] + NADPH + H(+) = octanoyl-[ACP] + NADP(+)</text>
        <dbReference type="Rhea" id="RHEA:41848"/>
        <dbReference type="Rhea" id="RHEA-COMP:9635"/>
        <dbReference type="Rhea" id="RHEA-COMP:9636"/>
        <dbReference type="ChEBI" id="CHEBI:15378"/>
        <dbReference type="ChEBI" id="CHEBI:57783"/>
        <dbReference type="ChEBI" id="CHEBI:58349"/>
        <dbReference type="ChEBI" id="CHEBI:78462"/>
        <dbReference type="ChEBI" id="CHEBI:78463"/>
    </reaction>
    <physiologicalReaction direction="left-to-right" evidence="48">
        <dbReference type="Rhea" id="RHEA:41849"/>
    </physiologicalReaction>
</comment>
<feature type="region of interest" description="N-terminal hotdog fold" evidence="64">
    <location>
        <begin position="866"/>
        <end position="991"/>
    </location>
</feature>
<dbReference type="Gene3D" id="3.40.50.1820">
    <property type="entry name" value="alpha/beta hydrolase"/>
    <property type="match status" value="2"/>
</dbReference>
<dbReference type="VEuPathDB" id="VectorBase:PHUM565830"/>
<keyword evidence="17" id="KW-0007">Acetylation</keyword>
<comment type="catalytic activity">
    <reaction evidence="28">
        <text>(3R)-hydroxytetradecanoyl-[ACP] = (2E)-tetradecenoyl-[ACP] + H2O</text>
        <dbReference type="Rhea" id="RHEA:41892"/>
        <dbReference type="Rhea" id="RHEA-COMP:9646"/>
        <dbReference type="Rhea" id="RHEA-COMP:9647"/>
        <dbReference type="ChEBI" id="CHEBI:15377"/>
        <dbReference type="ChEBI" id="CHEBI:78474"/>
        <dbReference type="ChEBI" id="CHEBI:78475"/>
    </reaction>
    <physiologicalReaction direction="left-to-right" evidence="28">
        <dbReference type="Rhea" id="RHEA:41893"/>
    </physiologicalReaction>
</comment>
<feature type="domain" description="Ketosynthase family 3 (KS3)" evidence="67">
    <location>
        <begin position="29"/>
        <end position="434"/>
    </location>
</feature>
<evidence type="ECO:0000256" key="45">
    <source>
        <dbReference type="ARBA" id="ARBA00048051"/>
    </source>
</evidence>
<dbReference type="SMART" id="SM00825">
    <property type="entry name" value="PKS_KS"/>
    <property type="match status" value="1"/>
</dbReference>
<dbReference type="Pfam" id="PF00975">
    <property type="entry name" value="Thioesterase"/>
    <property type="match status" value="1"/>
</dbReference>
<dbReference type="GO" id="GO:0006633">
    <property type="term" value="P:fatty acid biosynthetic process"/>
    <property type="evidence" value="ECO:0007669"/>
    <property type="project" value="UniProtKB-UniPathway"/>
</dbReference>
<keyword evidence="20" id="KW-0443">Lipid metabolism</keyword>
<evidence type="ECO:0000313" key="69">
    <source>
        <dbReference type="EMBL" id="EEB19298.1"/>
    </source>
</evidence>
<evidence type="ECO:0000256" key="54">
    <source>
        <dbReference type="ARBA" id="ARBA00048935"/>
    </source>
</evidence>
<evidence type="ECO:0000256" key="6">
    <source>
        <dbReference type="ARBA" id="ARBA00013191"/>
    </source>
</evidence>
<evidence type="ECO:0000256" key="62">
    <source>
        <dbReference type="ARBA" id="ARBA00049521"/>
    </source>
</evidence>
<evidence type="ECO:0000259" key="66">
    <source>
        <dbReference type="PROSITE" id="PS50075"/>
    </source>
</evidence>
<comment type="catalytic activity">
    <reaction evidence="30">
        <text>(3R)-hydroxyhexadecanoyl-[ACP] = (2E)-hexadecenoyl-[ACP] + H2O</text>
        <dbReference type="Rhea" id="RHEA:41908"/>
        <dbReference type="Rhea" id="RHEA-COMP:9650"/>
        <dbReference type="Rhea" id="RHEA-COMP:9651"/>
        <dbReference type="ChEBI" id="CHEBI:15377"/>
        <dbReference type="ChEBI" id="CHEBI:78480"/>
        <dbReference type="ChEBI" id="CHEBI:78481"/>
    </reaction>
    <physiologicalReaction direction="left-to-right" evidence="30">
        <dbReference type="Rhea" id="RHEA:41909"/>
    </physiologicalReaction>
</comment>
<comment type="catalytic activity">
    <reaction evidence="45">
        <text>hexadecanoyl-[ACP] + malonyl-[ACP] + H(+) = 3-oxooctadecanoyl-[ACP] + holo-[ACP] + CO2</text>
        <dbReference type="Rhea" id="RHEA:41916"/>
        <dbReference type="Rhea" id="RHEA-COMP:9623"/>
        <dbReference type="Rhea" id="RHEA-COMP:9652"/>
        <dbReference type="Rhea" id="RHEA-COMP:9653"/>
        <dbReference type="Rhea" id="RHEA-COMP:9685"/>
        <dbReference type="ChEBI" id="CHEBI:15378"/>
        <dbReference type="ChEBI" id="CHEBI:16526"/>
        <dbReference type="ChEBI" id="CHEBI:64479"/>
        <dbReference type="ChEBI" id="CHEBI:78449"/>
        <dbReference type="ChEBI" id="CHEBI:78483"/>
        <dbReference type="ChEBI" id="CHEBI:78487"/>
    </reaction>
    <physiologicalReaction direction="left-to-right" evidence="45">
        <dbReference type="Rhea" id="RHEA:41917"/>
    </physiologicalReaction>
</comment>
<evidence type="ECO:0000256" key="11">
    <source>
        <dbReference type="ARBA" id="ARBA00022679"/>
    </source>
</evidence>
<comment type="catalytic activity">
    <reaction evidence="61">
        <text>butanoyl-[ACP] + malonyl-[ACP] + H(+) = 3-oxohexanoyl-[ACP] + holo-[ACP] + CO2</text>
        <dbReference type="Rhea" id="RHEA:41820"/>
        <dbReference type="Rhea" id="RHEA-COMP:9623"/>
        <dbReference type="Rhea" id="RHEA-COMP:9628"/>
        <dbReference type="Rhea" id="RHEA-COMP:9629"/>
        <dbReference type="Rhea" id="RHEA-COMP:9685"/>
        <dbReference type="ChEBI" id="CHEBI:15378"/>
        <dbReference type="ChEBI" id="CHEBI:16526"/>
        <dbReference type="ChEBI" id="CHEBI:64479"/>
        <dbReference type="ChEBI" id="CHEBI:78449"/>
        <dbReference type="ChEBI" id="CHEBI:78454"/>
        <dbReference type="ChEBI" id="CHEBI:78456"/>
    </reaction>
    <physiologicalReaction direction="left-to-right" evidence="61">
        <dbReference type="Rhea" id="RHEA:41821"/>
    </physiologicalReaction>
</comment>
<keyword evidence="19" id="KW-0520">NAD</keyword>
<evidence type="ECO:0000256" key="7">
    <source>
        <dbReference type="ARBA" id="ARBA00018769"/>
    </source>
</evidence>
<dbReference type="InterPro" id="IPR016039">
    <property type="entry name" value="Thiolase-like"/>
</dbReference>
<dbReference type="InterPro" id="IPR032821">
    <property type="entry name" value="PKS_assoc"/>
</dbReference>
<dbReference type="GO" id="GO:0141148">
    <property type="term" value="F:enoyl-[acyl-carrier-protein] reductase (NADPH) activity"/>
    <property type="evidence" value="ECO:0007669"/>
    <property type="project" value="UniProtKB-EC"/>
</dbReference>
<evidence type="ECO:0000256" key="65">
    <source>
        <dbReference type="SAM" id="MobiDB-lite"/>
    </source>
</evidence>
<evidence type="ECO:0000256" key="5">
    <source>
        <dbReference type="ARBA" id="ARBA00012948"/>
    </source>
</evidence>
<evidence type="ECO:0000256" key="16">
    <source>
        <dbReference type="ARBA" id="ARBA00022898"/>
    </source>
</evidence>
<evidence type="ECO:0000256" key="17">
    <source>
        <dbReference type="ARBA" id="ARBA00022990"/>
    </source>
</evidence>
<keyword evidence="21" id="KW-0275">Fatty acid biosynthesis</keyword>
<protein>
    <recommendedName>
        <fullName evidence="7">Fatty acid synthase</fullName>
        <ecNumber evidence="5">1.1.1.100</ecNumber>
        <ecNumber evidence="2">1.3.1.39</ecNumber>
        <ecNumber evidence="6">2.3.1.41</ecNumber>
        <ecNumber evidence="4">2.3.1.85</ecNumber>
        <ecNumber evidence="3">3.1.2.14</ecNumber>
    </recommendedName>
</protein>
<keyword evidence="18 69" id="KW-0560">Oxidoreductase</keyword>
<dbReference type="PROSITE" id="PS00606">
    <property type="entry name" value="KS3_1"/>
    <property type="match status" value="1"/>
</dbReference>
<keyword evidence="14" id="KW-0276">Fatty acid metabolism</keyword>
<comment type="catalytic activity">
    <reaction evidence="25">
        <text>(3R)-hydroxyhexanoyl-[ACP] = (2E)-hexenoyl-[ACP] + H2O</text>
        <dbReference type="Rhea" id="RHEA:41828"/>
        <dbReference type="Rhea" id="RHEA-COMP:9630"/>
        <dbReference type="Rhea" id="RHEA-COMP:9631"/>
        <dbReference type="ChEBI" id="CHEBI:15377"/>
        <dbReference type="ChEBI" id="CHEBI:78457"/>
        <dbReference type="ChEBI" id="CHEBI:78458"/>
    </reaction>
    <physiologicalReaction direction="left-to-right" evidence="25">
        <dbReference type="Rhea" id="RHEA:41829"/>
    </physiologicalReaction>
</comment>
<comment type="catalytic activity">
    <reaction evidence="47">
        <text>tetradecanoyl-[ACP] + H2O = tetradecanoate + holo-[ACP] + H(+)</text>
        <dbReference type="Rhea" id="RHEA:30123"/>
        <dbReference type="Rhea" id="RHEA-COMP:9648"/>
        <dbReference type="Rhea" id="RHEA-COMP:9685"/>
        <dbReference type="ChEBI" id="CHEBI:15377"/>
        <dbReference type="ChEBI" id="CHEBI:15378"/>
        <dbReference type="ChEBI" id="CHEBI:30807"/>
        <dbReference type="ChEBI" id="CHEBI:64479"/>
        <dbReference type="ChEBI" id="CHEBI:78477"/>
        <dbReference type="EC" id="3.1.2.14"/>
    </reaction>
    <physiologicalReaction direction="left-to-right" evidence="47">
        <dbReference type="Rhea" id="RHEA:30124"/>
    </physiologicalReaction>
</comment>
<evidence type="ECO:0000256" key="19">
    <source>
        <dbReference type="ARBA" id="ARBA00023027"/>
    </source>
</evidence>
<dbReference type="OMA" id="KMRGGEF"/>
<comment type="function">
    <text evidence="32">Fatty acid synthetase is a multifunctional enzyme that catalyzes the de novo biosynthesis of long-chain saturated fatty acids starting from acetyl-CoA and malonyl-CoA in the presence of NADPH. This multifunctional protein contains 7 catalytic activities and a site for the binding of the prosthetic group 4'-phosphopantetheine of the acyl carrier protein ([ACP]) domain.</text>
</comment>
<dbReference type="SMART" id="SM00822">
    <property type="entry name" value="PKS_KR"/>
    <property type="match status" value="1"/>
</dbReference>
<comment type="catalytic activity">
    <reaction evidence="37">
        <text>3-oxodecanoyl-[ACP] + NADPH + H(+) = (3R)-hydroxydecanoyl-[ACP] + NADP(+)</text>
        <dbReference type="Rhea" id="RHEA:41856"/>
        <dbReference type="Rhea" id="RHEA-COMP:9637"/>
        <dbReference type="Rhea" id="RHEA-COMP:9638"/>
        <dbReference type="ChEBI" id="CHEBI:15378"/>
        <dbReference type="ChEBI" id="CHEBI:57783"/>
        <dbReference type="ChEBI" id="CHEBI:58349"/>
        <dbReference type="ChEBI" id="CHEBI:78464"/>
        <dbReference type="ChEBI" id="CHEBI:78466"/>
    </reaction>
    <physiologicalReaction direction="left-to-right" evidence="37">
        <dbReference type="Rhea" id="RHEA:41857"/>
    </physiologicalReaction>
</comment>
<feature type="region of interest" description="Disordered" evidence="65">
    <location>
        <begin position="1"/>
        <end position="25"/>
    </location>
</feature>
<proteinExistence type="predicted"/>
<comment type="catalytic activity">
    <reaction evidence="62">
        <text>(2E)-decenoyl-[ACP] + NADPH + H(+) = decanoyl-[ACP] + NADP(+)</text>
        <dbReference type="Rhea" id="RHEA:41864"/>
        <dbReference type="Rhea" id="RHEA-COMP:9639"/>
        <dbReference type="Rhea" id="RHEA-COMP:9640"/>
        <dbReference type="ChEBI" id="CHEBI:15378"/>
        <dbReference type="ChEBI" id="CHEBI:57783"/>
        <dbReference type="ChEBI" id="CHEBI:58349"/>
        <dbReference type="ChEBI" id="CHEBI:78467"/>
        <dbReference type="ChEBI" id="CHEBI:78468"/>
    </reaction>
    <physiologicalReaction direction="left-to-right" evidence="62">
        <dbReference type="Rhea" id="RHEA:41865"/>
    </physiologicalReaction>
</comment>